<dbReference type="InterPro" id="IPR000669">
    <property type="entry name" value="Mannitol_DH"/>
</dbReference>
<dbReference type="STRING" id="460265.Mnod_0976"/>
<name>B8IHV1_METNO</name>
<dbReference type="Pfam" id="PF01232">
    <property type="entry name" value="Mannitol_dh"/>
    <property type="match status" value="1"/>
</dbReference>
<gene>
    <name evidence="4" type="ordered locus">Mnod_0976</name>
</gene>
<feature type="domain" description="Mannitol dehydrogenase C-terminal" evidence="3">
    <location>
        <begin position="289"/>
        <end position="482"/>
    </location>
</feature>
<dbReference type="InterPro" id="IPR013118">
    <property type="entry name" value="Mannitol_DH_C"/>
</dbReference>
<dbReference type="InterPro" id="IPR013328">
    <property type="entry name" value="6PGD_dom2"/>
</dbReference>
<accession>B8IHV1</accession>
<keyword evidence="1" id="KW-0560">Oxidoreductase</keyword>
<sequence>MGTVTAPRLSRATLDRLPACCGRPGYDVGSVGIGIVHLGIGAFHRAHQAVYVDDRLAAGETGWGICGVSLRSPDTAEALVPQDGLYTVATRSGEGERLRVVGSVRRVLVAPREPATVIAALTDPGVRIVSLTVTEKGYCHDPATGLLQADHPDIAADLAAPHHPKSLPGLLVEALDRRRRAGTEPFTVLCCDNLPKNGHTVAGVLSGFARLRDPGLAAFIEDRVACPSTVVDRIVPATTEADRAEVAAALGLRDAWPVMAEPFSQWVIEENFALGRPRFEEAGAQLVADVAPFELMKLRLLNASHSALAYLGYLAGFETISDVMAEPDCARFATALMREEVRPTLRMPAGVDLPAYERSLLARFANPALRHRTWQIAMDGSQKLPQRLLGTVRDRLAAGAPFPRLALAVAAWMRYVTGQDEHGRAIDVRDPLSQRLRRLADDAGPVADRLAPALLGVREVFGDDLPVHPVFVRAVTDALDALFRHGARAALAA</sequence>
<evidence type="ECO:0000256" key="1">
    <source>
        <dbReference type="ARBA" id="ARBA00023002"/>
    </source>
</evidence>
<dbReference type="AlphaFoldDB" id="B8IHV1"/>
<proteinExistence type="predicted"/>
<dbReference type="PRINTS" id="PR00084">
    <property type="entry name" value="MTLDHDRGNASE"/>
</dbReference>
<dbReference type="SUPFAM" id="SSF48179">
    <property type="entry name" value="6-phosphogluconate dehydrogenase C-terminal domain-like"/>
    <property type="match status" value="1"/>
</dbReference>
<dbReference type="RefSeq" id="WP_015927687.1">
    <property type="nucleotide sequence ID" value="NC_011894.1"/>
</dbReference>
<dbReference type="OrthoDB" id="271711at2"/>
<dbReference type="Pfam" id="PF08125">
    <property type="entry name" value="Mannitol_dh_C"/>
    <property type="match status" value="1"/>
</dbReference>
<feature type="domain" description="Mannitol dehydrogenase N-terminal" evidence="2">
    <location>
        <begin position="34"/>
        <end position="280"/>
    </location>
</feature>
<dbReference type="Proteomes" id="UP000008207">
    <property type="component" value="Chromosome"/>
</dbReference>
<dbReference type="Gene3D" id="3.40.50.720">
    <property type="entry name" value="NAD(P)-binding Rossmann-like Domain"/>
    <property type="match status" value="1"/>
</dbReference>
<dbReference type="InterPro" id="IPR013131">
    <property type="entry name" value="Mannitol_DH_N"/>
</dbReference>
<dbReference type="GO" id="GO:0016616">
    <property type="term" value="F:oxidoreductase activity, acting on the CH-OH group of donors, NAD or NADP as acceptor"/>
    <property type="evidence" value="ECO:0007669"/>
    <property type="project" value="TreeGrafter"/>
</dbReference>
<dbReference type="SUPFAM" id="SSF51735">
    <property type="entry name" value="NAD(P)-binding Rossmann-fold domains"/>
    <property type="match status" value="1"/>
</dbReference>
<dbReference type="PANTHER" id="PTHR43362:SF1">
    <property type="entry name" value="MANNITOL DEHYDROGENASE 2-RELATED"/>
    <property type="match status" value="1"/>
</dbReference>
<dbReference type="InterPro" id="IPR050988">
    <property type="entry name" value="Mannitol_DH/Oxidoreductase"/>
</dbReference>
<dbReference type="EMBL" id="CP001349">
    <property type="protein sequence ID" value="ACL55989.1"/>
    <property type="molecule type" value="Genomic_DNA"/>
</dbReference>
<evidence type="ECO:0000313" key="5">
    <source>
        <dbReference type="Proteomes" id="UP000008207"/>
    </source>
</evidence>
<organism evidence="4 5">
    <name type="scientific">Methylobacterium nodulans (strain LMG 21967 / CNCM I-2342 / ORS 2060)</name>
    <dbReference type="NCBI Taxonomy" id="460265"/>
    <lineage>
        <taxon>Bacteria</taxon>
        <taxon>Pseudomonadati</taxon>
        <taxon>Pseudomonadota</taxon>
        <taxon>Alphaproteobacteria</taxon>
        <taxon>Hyphomicrobiales</taxon>
        <taxon>Methylobacteriaceae</taxon>
        <taxon>Methylobacterium</taxon>
    </lineage>
</organism>
<dbReference type="InterPro" id="IPR008927">
    <property type="entry name" value="6-PGluconate_DH-like_C_sf"/>
</dbReference>
<evidence type="ECO:0000313" key="4">
    <source>
        <dbReference type="EMBL" id="ACL55989.1"/>
    </source>
</evidence>
<dbReference type="eggNOG" id="COG0246">
    <property type="taxonomic scope" value="Bacteria"/>
</dbReference>
<keyword evidence="5" id="KW-1185">Reference proteome</keyword>
<dbReference type="HOGENOM" id="CLU_027324_0_1_5"/>
<protein>
    <submittedName>
        <fullName evidence="4">Mannitol dehydrogenase domain protein</fullName>
    </submittedName>
</protein>
<evidence type="ECO:0000259" key="2">
    <source>
        <dbReference type="Pfam" id="PF01232"/>
    </source>
</evidence>
<dbReference type="Gene3D" id="1.10.1040.10">
    <property type="entry name" value="N-(1-d-carboxylethyl)-l-norvaline Dehydrogenase, domain 2"/>
    <property type="match status" value="1"/>
</dbReference>
<dbReference type="InterPro" id="IPR036291">
    <property type="entry name" value="NAD(P)-bd_dom_sf"/>
</dbReference>
<dbReference type="KEGG" id="mno:Mnod_0976"/>
<dbReference type="PANTHER" id="PTHR43362">
    <property type="entry name" value="MANNITOL DEHYDROGENASE DSF1-RELATED"/>
    <property type="match status" value="1"/>
</dbReference>
<reference evidence="4 5" key="1">
    <citation type="submission" date="2009-01" db="EMBL/GenBank/DDBJ databases">
        <title>Complete sequence of chromosome of Methylobacterium nodulans ORS 2060.</title>
        <authorList>
            <consortium name="US DOE Joint Genome Institute"/>
            <person name="Lucas S."/>
            <person name="Copeland A."/>
            <person name="Lapidus A."/>
            <person name="Glavina del Rio T."/>
            <person name="Dalin E."/>
            <person name="Tice H."/>
            <person name="Bruce D."/>
            <person name="Goodwin L."/>
            <person name="Pitluck S."/>
            <person name="Sims D."/>
            <person name="Brettin T."/>
            <person name="Detter J.C."/>
            <person name="Han C."/>
            <person name="Larimer F."/>
            <person name="Land M."/>
            <person name="Hauser L."/>
            <person name="Kyrpides N."/>
            <person name="Ivanova N."/>
            <person name="Marx C.J."/>
            <person name="Richardson P."/>
        </authorList>
    </citation>
    <scope>NUCLEOTIDE SEQUENCE [LARGE SCALE GENOMIC DNA]</scope>
    <source>
        <strain evidence="5">LMG 21967 / CNCM I-2342 / ORS 2060</strain>
    </source>
</reference>
<evidence type="ECO:0000259" key="3">
    <source>
        <dbReference type="Pfam" id="PF08125"/>
    </source>
</evidence>